<organism evidence="3 4">
    <name type="scientific">Chitinophaga filiformis</name>
    <name type="common">Myxococcus filiformis</name>
    <name type="synonym">Flexibacter filiformis</name>
    <dbReference type="NCBI Taxonomy" id="104663"/>
    <lineage>
        <taxon>Bacteria</taxon>
        <taxon>Pseudomonadati</taxon>
        <taxon>Bacteroidota</taxon>
        <taxon>Chitinophagia</taxon>
        <taxon>Chitinophagales</taxon>
        <taxon>Chitinophagaceae</taxon>
        <taxon>Chitinophaga</taxon>
    </lineage>
</organism>
<dbReference type="InterPro" id="IPR028345">
    <property type="entry name" value="Antibiotic_NAT-like"/>
</dbReference>
<dbReference type="Pfam" id="PF02522">
    <property type="entry name" value="Antibiotic_NAT"/>
    <property type="match status" value="1"/>
</dbReference>
<sequence length="278" mass="32647">METNIEKNVRTLIGRKNPESVLIHSDLMQGFAVEFKRGGKEKFIADHCDKLSQLFGNSSIYQPTFNYKFLPERKTDVRNRRSEVGVLSEYFRKNIAEWYTRDPVFSFSGKGPYTYNEPIKTSGLEIDPFDNTSFFHYLYVQDALLFHYGSEFKHSTILHYIERKLGTVVYRYDKIFEGIVVDGEEEIAVRYKYHVRPWGKHLDYDWDKIIADLVNAGILYMEEEGNTRICFCSIREMTDFLFEKMSANPLYSLDKETLDWVTPALDKLGRAFTISDFE</sequence>
<name>A0ABY4I3M2_CHIFI</name>
<comment type="catalytic activity">
    <reaction evidence="2">
        <text>a 2-deoxystreptamine antibiotic + acetyl-CoA = an N(3)-acetyl-2-deoxystreptamine antibiotic + CoA + H(+)</text>
        <dbReference type="Rhea" id="RHEA:12665"/>
        <dbReference type="ChEBI" id="CHEBI:15378"/>
        <dbReference type="ChEBI" id="CHEBI:57287"/>
        <dbReference type="ChEBI" id="CHEBI:57288"/>
        <dbReference type="ChEBI" id="CHEBI:57921"/>
        <dbReference type="ChEBI" id="CHEBI:77452"/>
        <dbReference type="EC" id="2.3.1.81"/>
    </reaction>
</comment>
<keyword evidence="4" id="KW-1185">Reference proteome</keyword>
<dbReference type="InterPro" id="IPR003679">
    <property type="entry name" value="Amioglycoside_AcTrfase"/>
</dbReference>
<dbReference type="SUPFAM" id="SSF110710">
    <property type="entry name" value="TTHA0583/YokD-like"/>
    <property type="match status" value="1"/>
</dbReference>
<dbReference type="RefSeq" id="WP_247812637.1">
    <property type="nucleotide sequence ID" value="NZ_CP095855.1"/>
</dbReference>
<gene>
    <name evidence="3" type="ORF">MYF79_03825</name>
</gene>
<evidence type="ECO:0000256" key="1">
    <source>
        <dbReference type="ARBA" id="ARBA00012882"/>
    </source>
</evidence>
<comment type="similarity">
    <text evidence="2">Belongs to the antibiotic N-acetyltransferase family.</text>
</comment>
<keyword evidence="2" id="KW-0808">Transferase</keyword>
<evidence type="ECO:0000313" key="4">
    <source>
        <dbReference type="Proteomes" id="UP000830198"/>
    </source>
</evidence>
<dbReference type="EMBL" id="CP095855">
    <property type="protein sequence ID" value="UPK70422.1"/>
    <property type="molecule type" value="Genomic_DNA"/>
</dbReference>
<keyword evidence="2" id="KW-0012">Acyltransferase</keyword>
<reference evidence="3 4" key="1">
    <citation type="submission" date="2022-04" db="EMBL/GenBank/DDBJ databases">
        <title>The arsenic-methylating capacity of Chitinophaga filiformis YT5 during chitin decomposition.</title>
        <authorList>
            <person name="Chen G."/>
            <person name="Liang Y."/>
        </authorList>
    </citation>
    <scope>NUCLEOTIDE SEQUENCE [LARGE SCALE GENOMIC DNA]</scope>
    <source>
        <strain evidence="3 4">YT5</strain>
    </source>
</reference>
<dbReference type="EC" id="2.3.1.-" evidence="2"/>
<proteinExistence type="inferred from homology"/>
<evidence type="ECO:0000256" key="2">
    <source>
        <dbReference type="RuleBase" id="RU365031"/>
    </source>
</evidence>
<dbReference type="Proteomes" id="UP000830198">
    <property type="component" value="Chromosome"/>
</dbReference>
<accession>A0ABY4I3M2</accession>
<keyword evidence="2" id="KW-0046">Antibiotic resistance</keyword>
<evidence type="ECO:0000313" key="3">
    <source>
        <dbReference type="EMBL" id="UPK70422.1"/>
    </source>
</evidence>
<protein>
    <recommendedName>
        <fullName evidence="1 2">Aminoglycoside N(3)-acetyltransferase</fullName>
        <ecNumber evidence="2">2.3.1.-</ecNumber>
    </recommendedName>
</protein>